<keyword evidence="3" id="KW-1185">Reference proteome</keyword>
<keyword evidence="1" id="KW-1133">Transmembrane helix</keyword>
<keyword evidence="1" id="KW-0812">Transmembrane</keyword>
<name>A0A9X3XGM6_9BACT</name>
<dbReference type="Proteomes" id="UP001151081">
    <property type="component" value="Unassembled WGS sequence"/>
</dbReference>
<evidence type="ECO:0000313" key="2">
    <source>
        <dbReference type="EMBL" id="MDC3987646.1"/>
    </source>
</evidence>
<evidence type="ECO:0000313" key="3">
    <source>
        <dbReference type="Proteomes" id="UP001151081"/>
    </source>
</evidence>
<proteinExistence type="predicted"/>
<evidence type="ECO:0000256" key="1">
    <source>
        <dbReference type="SAM" id="Phobius"/>
    </source>
</evidence>
<feature type="transmembrane region" description="Helical" evidence="1">
    <location>
        <begin position="160"/>
        <end position="180"/>
    </location>
</feature>
<feature type="transmembrane region" description="Helical" evidence="1">
    <location>
        <begin position="132"/>
        <end position="154"/>
    </location>
</feature>
<accession>A0A9X3XGM6</accession>
<reference evidence="2 3" key="1">
    <citation type="submission" date="2021-04" db="EMBL/GenBank/DDBJ databases">
        <title>Genome analysis of Polyangium sp.</title>
        <authorList>
            <person name="Li Y."/>
            <person name="Wang J."/>
        </authorList>
    </citation>
    <scope>NUCLEOTIDE SEQUENCE [LARGE SCALE GENOMIC DNA]</scope>
    <source>
        <strain evidence="2 3">SDU14</strain>
    </source>
</reference>
<organism evidence="2 3">
    <name type="scientific">Polyangium jinanense</name>
    <dbReference type="NCBI Taxonomy" id="2829994"/>
    <lineage>
        <taxon>Bacteria</taxon>
        <taxon>Pseudomonadati</taxon>
        <taxon>Myxococcota</taxon>
        <taxon>Polyangia</taxon>
        <taxon>Polyangiales</taxon>
        <taxon>Polyangiaceae</taxon>
        <taxon>Polyangium</taxon>
    </lineage>
</organism>
<feature type="transmembrane region" description="Helical" evidence="1">
    <location>
        <begin position="80"/>
        <end position="98"/>
    </location>
</feature>
<dbReference type="AlphaFoldDB" id="A0A9X3XGM6"/>
<comment type="caution">
    <text evidence="2">The sequence shown here is derived from an EMBL/GenBank/DDBJ whole genome shotgun (WGS) entry which is preliminary data.</text>
</comment>
<dbReference type="EMBL" id="JAGTJJ010000056">
    <property type="protein sequence ID" value="MDC3987646.1"/>
    <property type="molecule type" value="Genomic_DNA"/>
</dbReference>
<keyword evidence="1" id="KW-0472">Membrane</keyword>
<gene>
    <name evidence="2" type="ORF">KEG57_44690</name>
</gene>
<protein>
    <submittedName>
        <fullName evidence="2">Uncharacterized protein</fullName>
    </submittedName>
</protein>
<sequence length="191" mass="20056">MSDGAAFLPARAEDGSTVVARFDRPIQCDAVAAHPLTGIIEPMTPERAADLRAAGLALADGAQLRTLDVCTSCGKDNARLGVLVCTCFVLLGLFLYPLRRAYQSLRGRADASLQAAIQAAPQAAQADRTVRAWGGAALAVGALAFALGDGWMAYGIVPMRWIGVVALLLGGWMMAFPARYRALAARAKGRV</sequence>
<dbReference type="RefSeq" id="WP_272424878.1">
    <property type="nucleotide sequence ID" value="NZ_JAGTJJ010000056.1"/>
</dbReference>